<name>A0A6L9UJU9_9HYPH</name>
<reference evidence="1 2" key="1">
    <citation type="submission" date="2019-12" db="EMBL/GenBank/DDBJ databases">
        <title>Rhizobium genotypes associated with high levels of biological nitrogen fixation by grain legumes in a temperate-maritime cropping system.</title>
        <authorList>
            <person name="Maluk M."/>
            <person name="Francesc Ferrando Molina F."/>
            <person name="Lopez Del Egido L."/>
            <person name="Lafos M."/>
            <person name="Langarica-Fuentes A."/>
            <person name="Gebre Yohannes G."/>
            <person name="Young M.W."/>
            <person name="Martin P."/>
            <person name="Gantlett R."/>
            <person name="Kenicer G."/>
            <person name="Hawes C."/>
            <person name="Begg G.S."/>
            <person name="Quilliam R.S."/>
            <person name="Squire G.R."/>
            <person name="Poole P.S."/>
            <person name="Young P.W."/>
            <person name="Iannetta P.M."/>
            <person name="James E.K."/>
        </authorList>
    </citation>
    <scope>NUCLEOTIDE SEQUENCE [LARGE SCALE GENOMIC DNA]</scope>
    <source>
        <strain evidence="1 2">JHI1118</strain>
    </source>
</reference>
<proteinExistence type="predicted"/>
<evidence type="ECO:0000313" key="2">
    <source>
        <dbReference type="Proteomes" id="UP000483035"/>
    </source>
</evidence>
<dbReference type="Proteomes" id="UP000483035">
    <property type="component" value="Unassembled WGS sequence"/>
</dbReference>
<evidence type="ECO:0000313" key="1">
    <source>
        <dbReference type="EMBL" id="NEI74377.1"/>
    </source>
</evidence>
<accession>A0A6L9UJU9</accession>
<protein>
    <submittedName>
        <fullName evidence="1">Uncharacterized protein</fullName>
    </submittedName>
</protein>
<organism evidence="1 2">
    <name type="scientific">Rhizobium lusitanum</name>
    <dbReference type="NCBI Taxonomy" id="293958"/>
    <lineage>
        <taxon>Bacteria</taxon>
        <taxon>Pseudomonadati</taxon>
        <taxon>Pseudomonadota</taxon>
        <taxon>Alphaproteobacteria</taxon>
        <taxon>Hyphomicrobiales</taxon>
        <taxon>Rhizobiaceae</taxon>
        <taxon>Rhizobium/Agrobacterium group</taxon>
        <taxon>Rhizobium</taxon>
    </lineage>
</organism>
<dbReference type="EMBL" id="WUEY01000029">
    <property type="protein sequence ID" value="NEI74377.1"/>
    <property type="molecule type" value="Genomic_DNA"/>
</dbReference>
<dbReference type="RefSeq" id="WP_163993565.1">
    <property type="nucleotide sequence ID" value="NZ_WUEY01000029.1"/>
</dbReference>
<sequence>MNEDTVDRLNTIIQQLHDRALALSQSTSQEGQDHALMMSALAILTEAVRALDDEVARLDGPRGIGAAGS</sequence>
<gene>
    <name evidence="1" type="ORF">GR212_33015</name>
</gene>
<comment type="caution">
    <text evidence="1">The sequence shown here is derived from an EMBL/GenBank/DDBJ whole genome shotgun (WGS) entry which is preliminary data.</text>
</comment>
<dbReference type="AlphaFoldDB" id="A0A6L9UJU9"/>